<reference evidence="1" key="1">
    <citation type="submission" date="2017-05" db="UniProtKB">
        <authorList>
            <consortium name="EnsemblMetazoa"/>
        </authorList>
    </citation>
    <scope>IDENTIFICATION</scope>
</reference>
<proteinExistence type="predicted"/>
<name>A0A1X7V662_AMPQE</name>
<evidence type="ECO:0000313" key="1">
    <source>
        <dbReference type="EnsemblMetazoa" id="Aqu2.1.35471_001"/>
    </source>
</evidence>
<sequence>AWQSKAKKGKYEYTSLRGADRKKLLQRLPSEICGIIPGSNGIKITELWKALTWINKFTDIPLDGHKRQNVTPYIHMMAYHVPYQMKLHGGIKRFTSQGVEKNSDMARKSYFSSNHKNAPKEVILTASRLEKLSTFKRQKRPYNKHNEEYWDS</sequence>
<dbReference type="OrthoDB" id="6149706at2759"/>
<organism evidence="1">
    <name type="scientific">Amphimedon queenslandica</name>
    <name type="common">Sponge</name>
    <dbReference type="NCBI Taxonomy" id="400682"/>
    <lineage>
        <taxon>Eukaryota</taxon>
        <taxon>Metazoa</taxon>
        <taxon>Porifera</taxon>
        <taxon>Demospongiae</taxon>
        <taxon>Heteroscleromorpha</taxon>
        <taxon>Haplosclerida</taxon>
        <taxon>Niphatidae</taxon>
        <taxon>Amphimedon</taxon>
    </lineage>
</organism>
<dbReference type="InParanoid" id="A0A1X7V662"/>
<dbReference type="EnsemblMetazoa" id="Aqu2.1.35471_001">
    <property type="protein sequence ID" value="Aqu2.1.35471_001"/>
    <property type="gene ID" value="Aqu2.1.35471"/>
</dbReference>
<protein>
    <submittedName>
        <fullName evidence="1">Uncharacterized protein</fullName>
    </submittedName>
</protein>
<dbReference type="AlphaFoldDB" id="A0A1X7V662"/>
<accession>A0A1X7V662</accession>